<dbReference type="EMBL" id="MJEQ01037189">
    <property type="protein sequence ID" value="OIT01019.1"/>
    <property type="molecule type" value="Genomic_DNA"/>
</dbReference>
<proteinExistence type="predicted"/>
<feature type="compositionally biased region" description="Basic and acidic residues" evidence="1">
    <location>
        <begin position="94"/>
        <end position="105"/>
    </location>
</feature>
<keyword evidence="3" id="KW-1185">Reference proteome</keyword>
<comment type="caution">
    <text evidence="2">The sequence shown here is derived from an EMBL/GenBank/DDBJ whole genome shotgun (WGS) entry which is preliminary data.</text>
</comment>
<dbReference type="Proteomes" id="UP000187609">
    <property type="component" value="Unassembled WGS sequence"/>
</dbReference>
<feature type="non-terminal residue" evidence="2">
    <location>
        <position position="1"/>
    </location>
</feature>
<dbReference type="AlphaFoldDB" id="A0A1J6IQA8"/>
<evidence type="ECO:0000256" key="1">
    <source>
        <dbReference type="SAM" id="MobiDB-lite"/>
    </source>
</evidence>
<accession>A0A1J6IQA8</accession>
<feature type="region of interest" description="Disordered" evidence="1">
    <location>
        <begin position="33"/>
        <end position="55"/>
    </location>
</feature>
<feature type="compositionally biased region" description="Acidic residues" evidence="1">
    <location>
        <begin position="158"/>
        <end position="182"/>
    </location>
</feature>
<reference evidence="2" key="1">
    <citation type="submission" date="2016-11" db="EMBL/GenBank/DDBJ databases">
        <title>The genome of Nicotiana attenuata.</title>
        <authorList>
            <person name="Xu S."/>
            <person name="Brockmoeller T."/>
            <person name="Gaquerel E."/>
            <person name="Navarro A."/>
            <person name="Kuhl H."/>
            <person name="Gase K."/>
            <person name="Ling Z."/>
            <person name="Zhou W."/>
            <person name="Kreitzer C."/>
            <person name="Stanke M."/>
            <person name="Tang H."/>
            <person name="Lyons E."/>
            <person name="Pandey P."/>
            <person name="Pandey S.P."/>
            <person name="Timmermann B."/>
            <person name="Baldwin I.T."/>
        </authorList>
    </citation>
    <scope>NUCLEOTIDE SEQUENCE [LARGE SCALE GENOMIC DNA]</scope>
    <source>
        <strain evidence="2">UT</strain>
    </source>
</reference>
<sequence length="214" mass="23338">KQNFTNAGKQIVPANTQVQQVQTANKFAALENEESEVDGDNQLTLGNTNNVSIPSANTQATGRALNALAPAFDPKSSGKKTRMGKSGTNEAEQIGEKNQKQRKESTAQWVSRAFAVNKVTMNQSCPEISSQEIDPEEVAEQELIKQKVKWTGGKLWDDQTEDDPDEGDLLEGYEEENVPDEETQSKEVSGNGNANKGDVQIGENTANNKNVPME</sequence>
<feature type="compositionally biased region" description="Polar residues" evidence="1">
    <location>
        <begin position="202"/>
        <end position="214"/>
    </location>
</feature>
<protein>
    <submittedName>
        <fullName evidence="2">Uncharacterized protein</fullName>
    </submittedName>
</protein>
<feature type="region of interest" description="Disordered" evidence="1">
    <location>
        <begin position="150"/>
        <end position="214"/>
    </location>
</feature>
<organism evidence="2 3">
    <name type="scientific">Nicotiana attenuata</name>
    <name type="common">Coyote tobacco</name>
    <dbReference type="NCBI Taxonomy" id="49451"/>
    <lineage>
        <taxon>Eukaryota</taxon>
        <taxon>Viridiplantae</taxon>
        <taxon>Streptophyta</taxon>
        <taxon>Embryophyta</taxon>
        <taxon>Tracheophyta</taxon>
        <taxon>Spermatophyta</taxon>
        <taxon>Magnoliopsida</taxon>
        <taxon>eudicotyledons</taxon>
        <taxon>Gunneridae</taxon>
        <taxon>Pentapetalae</taxon>
        <taxon>asterids</taxon>
        <taxon>lamiids</taxon>
        <taxon>Solanales</taxon>
        <taxon>Solanaceae</taxon>
        <taxon>Nicotianoideae</taxon>
        <taxon>Nicotianeae</taxon>
        <taxon>Nicotiana</taxon>
    </lineage>
</organism>
<evidence type="ECO:0000313" key="3">
    <source>
        <dbReference type="Proteomes" id="UP000187609"/>
    </source>
</evidence>
<feature type="non-terminal residue" evidence="2">
    <location>
        <position position="214"/>
    </location>
</feature>
<name>A0A1J6IQA8_NICAT</name>
<gene>
    <name evidence="2" type="ORF">A4A49_60046</name>
</gene>
<evidence type="ECO:0000313" key="2">
    <source>
        <dbReference type="EMBL" id="OIT01019.1"/>
    </source>
</evidence>
<feature type="region of interest" description="Disordered" evidence="1">
    <location>
        <begin position="68"/>
        <end position="106"/>
    </location>
</feature>
<dbReference type="Gramene" id="OIT01019">
    <property type="protein sequence ID" value="OIT01019"/>
    <property type="gene ID" value="A4A49_60046"/>
</dbReference>
<feature type="compositionally biased region" description="Polar residues" evidence="1">
    <location>
        <begin position="41"/>
        <end position="55"/>
    </location>
</feature>